<feature type="compositionally biased region" description="Acidic residues" evidence="1">
    <location>
        <begin position="24"/>
        <end position="111"/>
    </location>
</feature>
<feature type="domain" description="Thioredoxin" evidence="2">
    <location>
        <begin position="142"/>
        <end position="288"/>
    </location>
</feature>
<dbReference type="EMBL" id="PVNK01000033">
    <property type="protein sequence ID" value="PRQ04608.1"/>
    <property type="molecule type" value="Genomic_DNA"/>
</dbReference>
<dbReference type="AlphaFoldDB" id="A0A2S9YHM1"/>
<keyword evidence="4" id="KW-1185">Reference proteome</keyword>
<gene>
    <name evidence="3" type="ORF">ENSA5_06130</name>
</gene>
<comment type="caution">
    <text evidence="3">The sequence shown here is derived from an EMBL/GenBank/DDBJ whole genome shotgun (WGS) entry which is preliminary data.</text>
</comment>
<evidence type="ECO:0000256" key="1">
    <source>
        <dbReference type="SAM" id="MobiDB-lite"/>
    </source>
</evidence>
<name>A0A2S9YHM1_9BACT</name>
<dbReference type="InterPro" id="IPR013766">
    <property type="entry name" value="Thioredoxin_domain"/>
</dbReference>
<sequence>MSGCVPEDGGSNTLDDGVTSLGEDTGEGDEPGDGDPNGDGDDDGDGDPGDDDGDGDPSDGDPNGDGDPGDGDPNGDGDPGDGDPNGDGDPGDDGDDDGDGDDGDENGDENGDCIGGTPYAGGWDIGCCQDDIVPGAWSPGQVSAGAVLPDWIFSDQYGDAVRVYDFCHEAIYFEYAAMWCVACMAHAPEVASLFDTYDAQGLITLTYMSQDAEGAPPSQADVDAWAQQFSQDGIVAFSDFSNVWYPFGVDQGGGSYSISLPGTMLVAPGVEVVKVGVPSLAELEAALP</sequence>
<evidence type="ECO:0000313" key="4">
    <source>
        <dbReference type="Proteomes" id="UP000237968"/>
    </source>
</evidence>
<evidence type="ECO:0000259" key="2">
    <source>
        <dbReference type="PROSITE" id="PS51352"/>
    </source>
</evidence>
<organism evidence="3 4">
    <name type="scientific">Enhygromyxa salina</name>
    <dbReference type="NCBI Taxonomy" id="215803"/>
    <lineage>
        <taxon>Bacteria</taxon>
        <taxon>Pseudomonadati</taxon>
        <taxon>Myxococcota</taxon>
        <taxon>Polyangia</taxon>
        <taxon>Nannocystales</taxon>
        <taxon>Nannocystaceae</taxon>
        <taxon>Enhygromyxa</taxon>
    </lineage>
</organism>
<evidence type="ECO:0000313" key="3">
    <source>
        <dbReference type="EMBL" id="PRQ04608.1"/>
    </source>
</evidence>
<dbReference type="SUPFAM" id="SSF52833">
    <property type="entry name" value="Thioredoxin-like"/>
    <property type="match status" value="1"/>
</dbReference>
<dbReference type="InterPro" id="IPR036249">
    <property type="entry name" value="Thioredoxin-like_sf"/>
</dbReference>
<dbReference type="Gene3D" id="3.40.30.10">
    <property type="entry name" value="Glutaredoxin"/>
    <property type="match status" value="1"/>
</dbReference>
<protein>
    <recommendedName>
        <fullName evidence="2">Thioredoxin domain-containing protein</fullName>
    </recommendedName>
</protein>
<reference evidence="3 4" key="1">
    <citation type="submission" date="2018-03" db="EMBL/GenBank/DDBJ databases">
        <title>Draft Genome Sequences of the Obligatory Marine Myxobacteria Enhygromyxa salina SWB005.</title>
        <authorList>
            <person name="Poehlein A."/>
            <person name="Moghaddam J.A."/>
            <person name="Harms H."/>
            <person name="Alanjari M."/>
            <person name="Koenig G.M."/>
            <person name="Daniel R."/>
            <person name="Schaeberle T.F."/>
        </authorList>
    </citation>
    <scope>NUCLEOTIDE SEQUENCE [LARGE SCALE GENOMIC DNA]</scope>
    <source>
        <strain evidence="3 4">SWB005</strain>
    </source>
</reference>
<accession>A0A2S9YHM1</accession>
<dbReference type="PROSITE" id="PS51352">
    <property type="entry name" value="THIOREDOXIN_2"/>
    <property type="match status" value="1"/>
</dbReference>
<proteinExistence type="predicted"/>
<dbReference type="RefSeq" id="WP_181197307.1">
    <property type="nucleotide sequence ID" value="NZ_PVNK01000033.1"/>
</dbReference>
<dbReference type="Proteomes" id="UP000237968">
    <property type="component" value="Unassembled WGS sequence"/>
</dbReference>
<feature type="region of interest" description="Disordered" evidence="1">
    <location>
        <begin position="1"/>
        <end position="115"/>
    </location>
</feature>